<reference evidence="2 3" key="1">
    <citation type="submission" date="2016-07" db="EMBL/GenBank/DDBJ databases">
        <title>Draft genome of Scalindua rubra, obtained from a brine-seawater interface in the Red Sea, sheds light on salt adaptation in anammox bacteria.</title>
        <authorList>
            <person name="Speth D.R."/>
            <person name="Lagkouvardos I."/>
            <person name="Wang Y."/>
            <person name="Qian P.-Y."/>
            <person name="Dutilh B.E."/>
            <person name="Jetten M.S."/>
        </authorList>
    </citation>
    <scope>NUCLEOTIDE SEQUENCE [LARGE SCALE GENOMIC DNA]</scope>
    <source>
        <strain evidence="2">BSI-1</strain>
    </source>
</reference>
<proteinExistence type="predicted"/>
<evidence type="ECO:0000256" key="1">
    <source>
        <dbReference type="SAM" id="Phobius"/>
    </source>
</evidence>
<keyword evidence="1" id="KW-1133">Transmembrane helix</keyword>
<name>A0A1E3X8C3_9BACT</name>
<keyword evidence="1" id="KW-0472">Membrane</keyword>
<dbReference type="EMBL" id="MAYW01000092">
    <property type="protein sequence ID" value="ODS31839.1"/>
    <property type="molecule type" value="Genomic_DNA"/>
</dbReference>
<keyword evidence="1" id="KW-0812">Transmembrane</keyword>
<accession>A0A1E3X8C3</accession>
<protein>
    <submittedName>
        <fullName evidence="2">Uncharacterized protein</fullName>
    </submittedName>
</protein>
<comment type="caution">
    <text evidence="2">The sequence shown here is derived from an EMBL/GenBank/DDBJ whole genome shotgun (WGS) entry which is preliminary data.</text>
</comment>
<evidence type="ECO:0000313" key="2">
    <source>
        <dbReference type="EMBL" id="ODS31839.1"/>
    </source>
</evidence>
<dbReference type="Proteomes" id="UP000094056">
    <property type="component" value="Unassembled WGS sequence"/>
</dbReference>
<feature type="transmembrane region" description="Helical" evidence="1">
    <location>
        <begin position="26"/>
        <end position="48"/>
    </location>
</feature>
<gene>
    <name evidence="2" type="ORF">SCARUB_03051</name>
</gene>
<sequence length="204" mass="23742">MTEATPEKNTTPLTSKIFKYFFEHPAFAVSSVYIFVSAIGFFSASSLYSQFEINVFDYAETNDFLMAAFKDPGAFILTIVFFFSVWLYCNYSFGKKRMPDERKAFSLTKRFIVFNLIILFMGISFVTVTIYMPQWRAKRLVKYKQSIVNVLYEEGKRESTSVVRELKSSLIGSTEKFMFFYDHSEKRTIVIPITKIISITTNKK</sequence>
<feature type="transmembrane region" description="Helical" evidence="1">
    <location>
        <begin position="112"/>
        <end position="132"/>
    </location>
</feature>
<dbReference type="AlphaFoldDB" id="A0A1E3X8C3"/>
<evidence type="ECO:0000313" key="3">
    <source>
        <dbReference type="Proteomes" id="UP000094056"/>
    </source>
</evidence>
<organism evidence="2 3">
    <name type="scientific">Candidatus Scalindua rubra</name>
    <dbReference type="NCBI Taxonomy" id="1872076"/>
    <lineage>
        <taxon>Bacteria</taxon>
        <taxon>Pseudomonadati</taxon>
        <taxon>Planctomycetota</taxon>
        <taxon>Candidatus Brocadiia</taxon>
        <taxon>Candidatus Brocadiales</taxon>
        <taxon>Candidatus Scalinduaceae</taxon>
        <taxon>Candidatus Scalindua</taxon>
    </lineage>
</organism>
<feature type="transmembrane region" description="Helical" evidence="1">
    <location>
        <begin position="73"/>
        <end position="91"/>
    </location>
</feature>